<evidence type="ECO:0000256" key="1">
    <source>
        <dbReference type="SAM" id="MobiDB-lite"/>
    </source>
</evidence>
<reference evidence="4" key="1">
    <citation type="submission" date="2023-06" db="EMBL/GenBank/DDBJ databases">
        <title>Genome-scale phylogeny and comparative genomics of the fungal order Sordariales.</title>
        <authorList>
            <consortium name="Lawrence Berkeley National Laboratory"/>
            <person name="Hensen N."/>
            <person name="Bonometti L."/>
            <person name="Westerberg I."/>
            <person name="Brannstrom I.O."/>
            <person name="Guillou S."/>
            <person name="Cros-Aarteil S."/>
            <person name="Calhoun S."/>
            <person name="Haridas S."/>
            <person name="Kuo A."/>
            <person name="Mondo S."/>
            <person name="Pangilinan J."/>
            <person name="Riley R."/>
            <person name="Labutti K."/>
            <person name="Andreopoulos B."/>
            <person name="Lipzen A."/>
            <person name="Chen C."/>
            <person name="Yanf M."/>
            <person name="Daum C."/>
            <person name="Ng V."/>
            <person name="Clum A."/>
            <person name="Steindorff A."/>
            <person name="Ohm R."/>
            <person name="Martin F."/>
            <person name="Silar P."/>
            <person name="Natvig D."/>
            <person name="Lalanne C."/>
            <person name="Gautier V."/>
            <person name="Ament-Velasquez S.L."/>
            <person name="Kruys A."/>
            <person name="Hutchinson M.I."/>
            <person name="Powell A.J."/>
            <person name="Barry K."/>
            <person name="Miller A.N."/>
            <person name="Grigoriev I.V."/>
            <person name="Debuchy R."/>
            <person name="Gladieux P."/>
            <person name="Thoren M.H."/>
            <person name="Johannesson H."/>
        </authorList>
    </citation>
    <scope>NUCLEOTIDE SEQUENCE</scope>
    <source>
        <strain evidence="4">CBS 307.81</strain>
    </source>
</reference>
<evidence type="ECO:0000259" key="3">
    <source>
        <dbReference type="Pfam" id="PF20237"/>
    </source>
</evidence>
<dbReference type="Proteomes" id="UP001174997">
    <property type="component" value="Unassembled WGS sequence"/>
</dbReference>
<keyword evidence="2" id="KW-0472">Membrane</keyword>
<gene>
    <name evidence="4" type="ORF">QBC41DRAFT_397568</name>
</gene>
<organism evidence="4 5">
    <name type="scientific">Cercophora samala</name>
    <dbReference type="NCBI Taxonomy" id="330535"/>
    <lineage>
        <taxon>Eukaryota</taxon>
        <taxon>Fungi</taxon>
        <taxon>Dikarya</taxon>
        <taxon>Ascomycota</taxon>
        <taxon>Pezizomycotina</taxon>
        <taxon>Sordariomycetes</taxon>
        <taxon>Sordariomycetidae</taxon>
        <taxon>Sordariales</taxon>
        <taxon>Lasiosphaeriaceae</taxon>
        <taxon>Cercophora</taxon>
    </lineage>
</organism>
<sequence length="351" mass="39244">MAEVQIPADQQGTTGSAGPRHSASVEDAEIPDAATSDAANDSTNSIPDPGSKGYARLAALLARQDEYAIFRRFKHLNYLSLLYQQAEIIFLQEHLEKVAARDRTHSCPMRQFFDRDWFTLAHTADPEAGRQWATMQLIQLKLAKYNKALLTQVSLAKIDGPNFHDLTFLREWIGRAENGNYPIKGPDQRAWDPEFESDLVAIYPRVPLDRLSRWVNDIIFPQYHRFFGAKIKDPEDATKNLGTGIYAYSESHLQIVIETVVTVVAALLPVLSIVVLYFLGDNNKFKFMALVIFSAVFALALAIMTKAKRVEVFAATAAFAAVNVVFLSQDPTGEQLVELMKEYLTGDKTGN</sequence>
<accession>A0AA39Z9E7</accession>
<keyword evidence="5" id="KW-1185">Reference proteome</keyword>
<keyword evidence="2" id="KW-0812">Transmembrane</keyword>
<feature type="transmembrane region" description="Helical" evidence="2">
    <location>
        <begin position="255"/>
        <end position="279"/>
    </location>
</feature>
<dbReference type="InterPro" id="IPR046529">
    <property type="entry name" value="DUF6594"/>
</dbReference>
<name>A0AA39Z9E7_9PEZI</name>
<proteinExistence type="predicted"/>
<feature type="region of interest" description="Disordered" evidence="1">
    <location>
        <begin position="1"/>
        <end position="48"/>
    </location>
</feature>
<dbReference type="PANTHER" id="PTHR34502:SF5">
    <property type="entry name" value="DUF6594 DOMAIN-CONTAINING PROTEIN"/>
    <property type="match status" value="1"/>
</dbReference>
<feature type="transmembrane region" description="Helical" evidence="2">
    <location>
        <begin position="285"/>
        <end position="303"/>
    </location>
</feature>
<dbReference type="AlphaFoldDB" id="A0AA39Z9E7"/>
<keyword evidence="2" id="KW-1133">Transmembrane helix</keyword>
<evidence type="ECO:0000256" key="2">
    <source>
        <dbReference type="SAM" id="Phobius"/>
    </source>
</evidence>
<dbReference type="Pfam" id="PF20237">
    <property type="entry name" value="DUF6594"/>
    <property type="match status" value="1"/>
</dbReference>
<feature type="compositionally biased region" description="Low complexity" evidence="1">
    <location>
        <begin position="32"/>
        <end position="45"/>
    </location>
</feature>
<evidence type="ECO:0000313" key="4">
    <source>
        <dbReference type="EMBL" id="KAK0666737.1"/>
    </source>
</evidence>
<comment type="caution">
    <text evidence="4">The sequence shown here is derived from an EMBL/GenBank/DDBJ whole genome shotgun (WGS) entry which is preliminary data.</text>
</comment>
<feature type="domain" description="DUF6594" evidence="3">
    <location>
        <begin position="54"/>
        <end position="324"/>
    </location>
</feature>
<protein>
    <recommendedName>
        <fullName evidence="3">DUF6594 domain-containing protein</fullName>
    </recommendedName>
</protein>
<dbReference type="PANTHER" id="PTHR34502">
    <property type="entry name" value="DUF6594 DOMAIN-CONTAINING PROTEIN-RELATED"/>
    <property type="match status" value="1"/>
</dbReference>
<dbReference type="EMBL" id="JAULSY010000083">
    <property type="protein sequence ID" value="KAK0666737.1"/>
    <property type="molecule type" value="Genomic_DNA"/>
</dbReference>
<evidence type="ECO:0000313" key="5">
    <source>
        <dbReference type="Proteomes" id="UP001174997"/>
    </source>
</evidence>